<accession>A0AAW1MLZ6</accession>
<dbReference type="InterPro" id="IPR029058">
    <property type="entry name" value="AB_hydrolase_fold"/>
</dbReference>
<comment type="caution">
    <text evidence="6">The sequence shown here is derived from an EMBL/GenBank/DDBJ whole genome shotgun (WGS) entry which is preliminary data.</text>
</comment>
<dbReference type="EMBL" id="JASPKY010000040">
    <property type="protein sequence ID" value="KAK9746439.1"/>
    <property type="molecule type" value="Genomic_DNA"/>
</dbReference>
<keyword evidence="4" id="KW-0325">Glycoprotein</keyword>
<evidence type="ECO:0000256" key="2">
    <source>
        <dbReference type="ARBA" id="ARBA00022487"/>
    </source>
</evidence>
<sequence length="587" mass="66831">MSDCVVNTFYGKLRGKTLLDIKGSVFYGFQGIPYAKPPLGNLRFKAPQPLDKWADIRDATKEASECYQRHMVFQTIIGSEDCLYLNVYSECYQRHMVFQTIIGSEDCLYLNVYIPQLPGDEVSLKPVMVWLHGGAFTGGSGNKEPYGPEFLITEDVVIVTLNYRVGILGFLSLEDPKLGVPGNAGLKDVVFALKWVQQNIENFSGDPNNVTMFGGSAGAVAAHLLMLSPLVKGCRSGLFHKIIAQSGCALTHWAITESSTGRLCELLNFITENPKEILQFLQKLPVEKLYQGQEMLQNEFGVSRNRPIGPVIEKPHAGAFLTEDPHKILTEGNYYKVPIILGYNNREGIFFDMVGNRMKRNTMVVDFETVVPTRFKFERGSEKSEEVARKIKEFYYGNEEVAVDNKDIYYRLETDIVFLRDIYETIRLHLKVADTPLYLYRFSIDAKLNFFKAVGRLTAAGAAHGDELGYQFKTFLTPGDVNWQTIEGKTVYDVNWQTIEGKTVYRMIKLWTNFAKTGNPTPDIADEVVDVIWSPVTVNEMNFLDWGKFDSETNTSDNEHFKTDVNPDFDRIQFWKQLYEEYGHRRD</sequence>
<name>A0AAW1MLZ6_POPJA</name>
<feature type="domain" description="Carboxylesterase type B" evidence="5">
    <location>
        <begin position="90"/>
        <end position="551"/>
    </location>
</feature>
<dbReference type="PANTHER" id="PTHR43142">
    <property type="entry name" value="CARBOXYLIC ESTER HYDROLASE"/>
    <property type="match status" value="1"/>
</dbReference>
<reference evidence="6 7" key="1">
    <citation type="journal article" date="2024" name="BMC Genomics">
        <title>De novo assembly and annotation of Popillia japonica's genome with initial clues to its potential as an invasive pest.</title>
        <authorList>
            <person name="Cucini C."/>
            <person name="Boschi S."/>
            <person name="Funari R."/>
            <person name="Cardaioli E."/>
            <person name="Iannotti N."/>
            <person name="Marturano G."/>
            <person name="Paoli F."/>
            <person name="Bruttini M."/>
            <person name="Carapelli A."/>
            <person name="Frati F."/>
            <person name="Nardi F."/>
        </authorList>
    </citation>
    <scope>NUCLEOTIDE SEQUENCE [LARGE SCALE GENOMIC DNA]</scope>
    <source>
        <strain evidence="6">DMR45628</strain>
    </source>
</reference>
<feature type="domain" description="Carboxylesterase type B" evidence="5">
    <location>
        <begin position="4"/>
        <end position="89"/>
    </location>
</feature>
<keyword evidence="7" id="KW-1185">Reference proteome</keyword>
<keyword evidence="3" id="KW-0378">Hydrolase</keyword>
<dbReference type="SUPFAM" id="SSF53474">
    <property type="entry name" value="alpha/beta-Hydrolases"/>
    <property type="match status" value="1"/>
</dbReference>
<evidence type="ECO:0000256" key="4">
    <source>
        <dbReference type="ARBA" id="ARBA00023180"/>
    </source>
</evidence>
<evidence type="ECO:0000313" key="7">
    <source>
        <dbReference type="Proteomes" id="UP001458880"/>
    </source>
</evidence>
<dbReference type="Pfam" id="PF00135">
    <property type="entry name" value="COesterase"/>
    <property type="match status" value="2"/>
</dbReference>
<evidence type="ECO:0000313" key="6">
    <source>
        <dbReference type="EMBL" id="KAK9746439.1"/>
    </source>
</evidence>
<organism evidence="6 7">
    <name type="scientific">Popillia japonica</name>
    <name type="common">Japanese beetle</name>
    <dbReference type="NCBI Taxonomy" id="7064"/>
    <lineage>
        <taxon>Eukaryota</taxon>
        <taxon>Metazoa</taxon>
        <taxon>Ecdysozoa</taxon>
        <taxon>Arthropoda</taxon>
        <taxon>Hexapoda</taxon>
        <taxon>Insecta</taxon>
        <taxon>Pterygota</taxon>
        <taxon>Neoptera</taxon>
        <taxon>Endopterygota</taxon>
        <taxon>Coleoptera</taxon>
        <taxon>Polyphaga</taxon>
        <taxon>Scarabaeiformia</taxon>
        <taxon>Scarabaeidae</taxon>
        <taxon>Rutelinae</taxon>
        <taxon>Popillia</taxon>
    </lineage>
</organism>
<gene>
    <name evidence="6" type="ORF">QE152_g6180</name>
</gene>
<dbReference type="InterPro" id="IPR002018">
    <property type="entry name" value="CarbesteraseB"/>
</dbReference>
<dbReference type="GO" id="GO:0052689">
    <property type="term" value="F:carboxylic ester hydrolase activity"/>
    <property type="evidence" value="ECO:0007669"/>
    <property type="project" value="UniProtKB-KW"/>
</dbReference>
<comment type="similarity">
    <text evidence="1">Belongs to the type-B carboxylesterase/lipase family.</text>
</comment>
<protein>
    <submittedName>
        <fullName evidence="6">Carboxylesterase family</fullName>
    </submittedName>
</protein>
<dbReference type="PROSITE" id="PS00941">
    <property type="entry name" value="CARBOXYLESTERASE_B_2"/>
    <property type="match status" value="1"/>
</dbReference>
<evidence type="ECO:0000259" key="5">
    <source>
        <dbReference type="Pfam" id="PF00135"/>
    </source>
</evidence>
<dbReference type="InterPro" id="IPR019819">
    <property type="entry name" value="Carboxylesterase_B_CS"/>
</dbReference>
<evidence type="ECO:0000256" key="3">
    <source>
        <dbReference type="ARBA" id="ARBA00022801"/>
    </source>
</evidence>
<dbReference type="PANTHER" id="PTHR43142:SF1">
    <property type="entry name" value="CARBOXYLIC ESTER HYDROLASE"/>
    <property type="match status" value="1"/>
</dbReference>
<keyword evidence="2" id="KW-0719">Serine esterase</keyword>
<evidence type="ECO:0000256" key="1">
    <source>
        <dbReference type="ARBA" id="ARBA00005964"/>
    </source>
</evidence>
<proteinExistence type="inferred from homology"/>
<dbReference type="Gene3D" id="3.40.50.1820">
    <property type="entry name" value="alpha/beta hydrolase"/>
    <property type="match status" value="2"/>
</dbReference>
<dbReference type="AlphaFoldDB" id="A0AAW1MLZ6"/>
<dbReference type="Proteomes" id="UP001458880">
    <property type="component" value="Unassembled WGS sequence"/>
</dbReference>